<dbReference type="PANTHER" id="PTHR34477:SF5">
    <property type="entry name" value="BSL5627 PROTEIN"/>
    <property type="match status" value="1"/>
</dbReference>
<dbReference type="Gene3D" id="3.40.1440.10">
    <property type="entry name" value="GIY-YIG endonuclease"/>
    <property type="match status" value="1"/>
</dbReference>
<accession>A0A1F7UPI5</accession>
<evidence type="ECO:0000313" key="3">
    <source>
        <dbReference type="EMBL" id="OGL80210.1"/>
    </source>
</evidence>
<dbReference type="Proteomes" id="UP000176897">
    <property type="component" value="Unassembled WGS sequence"/>
</dbReference>
<dbReference type="InterPro" id="IPR050190">
    <property type="entry name" value="UPF0213_domain"/>
</dbReference>
<dbReference type="InterPro" id="IPR000305">
    <property type="entry name" value="GIY-YIG_endonuc"/>
</dbReference>
<dbReference type="Pfam" id="PF01541">
    <property type="entry name" value="GIY-YIG"/>
    <property type="match status" value="1"/>
</dbReference>
<dbReference type="AlphaFoldDB" id="A0A1F7UPI5"/>
<dbReference type="SMART" id="SM00465">
    <property type="entry name" value="GIYc"/>
    <property type="match status" value="1"/>
</dbReference>
<feature type="domain" description="GIY-YIG" evidence="2">
    <location>
        <begin position="1"/>
        <end position="74"/>
    </location>
</feature>
<evidence type="ECO:0000313" key="4">
    <source>
        <dbReference type="Proteomes" id="UP000176897"/>
    </source>
</evidence>
<dbReference type="STRING" id="1802401.A3B21_02415"/>
<comment type="caution">
    <text evidence="3">The sequence shown here is derived from an EMBL/GenBank/DDBJ whole genome shotgun (WGS) entry which is preliminary data.</text>
</comment>
<dbReference type="CDD" id="cd10456">
    <property type="entry name" value="GIY-YIG_UPF0213"/>
    <property type="match status" value="1"/>
</dbReference>
<evidence type="ECO:0000256" key="1">
    <source>
        <dbReference type="ARBA" id="ARBA00007435"/>
    </source>
</evidence>
<gene>
    <name evidence="3" type="ORF">A3B21_02415</name>
</gene>
<name>A0A1F7UPI5_9BACT</name>
<dbReference type="SUPFAM" id="SSF82771">
    <property type="entry name" value="GIY-YIG endonuclease"/>
    <property type="match status" value="1"/>
</dbReference>
<dbReference type="PROSITE" id="PS50164">
    <property type="entry name" value="GIY_YIG"/>
    <property type="match status" value="1"/>
</dbReference>
<comment type="similarity">
    <text evidence="1">Belongs to the UPF0213 family.</text>
</comment>
<proteinExistence type="inferred from homology"/>
<organism evidence="3 4">
    <name type="scientific">Candidatus Uhrbacteria bacterium RIFCSPLOWO2_01_FULL_47_24</name>
    <dbReference type="NCBI Taxonomy" id="1802401"/>
    <lineage>
        <taxon>Bacteria</taxon>
        <taxon>Candidatus Uhriibacteriota</taxon>
    </lineage>
</organism>
<protein>
    <recommendedName>
        <fullName evidence="2">GIY-YIG domain-containing protein</fullName>
    </recommendedName>
</protein>
<dbReference type="PANTHER" id="PTHR34477">
    <property type="entry name" value="UPF0213 PROTEIN YHBQ"/>
    <property type="match status" value="1"/>
</dbReference>
<dbReference type="EMBL" id="MGEJ01000014">
    <property type="protein sequence ID" value="OGL80210.1"/>
    <property type="molecule type" value="Genomic_DNA"/>
</dbReference>
<dbReference type="InterPro" id="IPR035901">
    <property type="entry name" value="GIY-YIG_endonuc_sf"/>
</dbReference>
<reference evidence="3 4" key="1">
    <citation type="journal article" date="2016" name="Nat. Commun.">
        <title>Thousands of microbial genomes shed light on interconnected biogeochemical processes in an aquifer system.</title>
        <authorList>
            <person name="Anantharaman K."/>
            <person name="Brown C.T."/>
            <person name="Hug L.A."/>
            <person name="Sharon I."/>
            <person name="Castelle C.J."/>
            <person name="Probst A.J."/>
            <person name="Thomas B.C."/>
            <person name="Singh A."/>
            <person name="Wilkins M.J."/>
            <person name="Karaoz U."/>
            <person name="Brodie E.L."/>
            <person name="Williams K.H."/>
            <person name="Hubbard S.S."/>
            <person name="Banfield J.F."/>
        </authorList>
    </citation>
    <scope>NUCLEOTIDE SEQUENCE [LARGE SCALE GENOMIC DNA]</scope>
</reference>
<sequence length="82" mass="9974">MHYVYILLLSNKQLYTGRTDDLRRRFQEHKDGKVAATRYRRPLKLVFYETFLSKEDAIRRERYLKTSKGKSTLKMMLRDSLK</sequence>
<evidence type="ECO:0000259" key="2">
    <source>
        <dbReference type="PROSITE" id="PS50164"/>
    </source>
</evidence>